<sequence length="83" mass="9792">MKKKENDFYELRKRIIRLAYNLPKGKEFTFNDLNSAAHFICSTAIQQDVGRWFAYFVKHTPRVPFEIIGYNGTSLLYRKNASN</sequence>
<protein>
    <submittedName>
        <fullName evidence="1">Uncharacterized protein</fullName>
    </submittedName>
</protein>
<dbReference type="Proteomes" id="UP000005413">
    <property type="component" value="Unassembled WGS sequence"/>
</dbReference>
<organism evidence="1 2">
    <name type="scientific">Staphylococcus simiae CCM 7213 = CCUG 51256</name>
    <dbReference type="NCBI Taxonomy" id="911238"/>
    <lineage>
        <taxon>Bacteria</taxon>
        <taxon>Bacillati</taxon>
        <taxon>Bacillota</taxon>
        <taxon>Bacilli</taxon>
        <taxon>Bacillales</taxon>
        <taxon>Staphylococcaceae</taxon>
        <taxon>Staphylococcus</taxon>
    </lineage>
</organism>
<proteinExistence type="predicted"/>
<accession>G5JK77</accession>
<comment type="caution">
    <text evidence="1">The sequence shown here is derived from an EMBL/GenBank/DDBJ whole genome shotgun (WGS) entry which is preliminary data.</text>
</comment>
<evidence type="ECO:0000313" key="2">
    <source>
        <dbReference type="Proteomes" id="UP000005413"/>
    </source>
</evidence>
<keyword evidence="2" id="KW-1185">Reference proteome</keyword>
<dbReference type="NCBIfam" id="NF047346">
    <property type="entry name" value="SCCmet_ssDNA"/>
    <property type="match status" value="1"/>
</dbReference>
<dbReference type="InterPro" id="IPR010813">
    <property type="entry name" value="DUF1413"/>
</dbReference>
<dbReference type="Pfam" id="PF07205">
    <property type="entry name" value="DUF1413"/>
    <property type="match status" value="1"/>
</dbReference>
<evidence type="ECO:0000313" key="1">
    <source>
        <dbReference type="EMBL" id="EHJ07407.1"/>
    </source>
</evidence>
<name>G5JK77_9STAP</name>
<dbReference type="EMBL" id="AEUN01000475">
    <property type="protein sequence ID" value="EHJ07407.1"/>
    <property type="molecule type" value="Genomic_DNA"/>
</dbReference>
<dbReference type="OrthoDB" id="2407050at2"/>
<reference evidence="1 2" key="1">
    <citation type="journal article" date="2012" name="BMC Genomics">
        <title>Comparative genomic analysis of the genus Staphylococcus including Staphylococcus aureus and its newly described sister species Staphylococcus simiae.</title>
        <authorList>
            <person name="Suzuki H."/>
            <person name="Lefebure T."/>
            <person name="Pavinski Bitar P."/>
            <person name="Stanhope M.J."/>
        </authorList>
    </citation>
    <scope>NUCLEOTIDE SEQUENCE [LARGE SCALE GENOMIC DNA]</scope>
    <source>
        <strain evidence="1 2">CCM 7213</strain>
    </source>
</reference>
<dbReference type="RefSeq" id="WP_002464580.1">
    <property type="nucleotide sequence ID" value="NZ_AEUN01000475.1"/>
</dbReference>
<dbReference type="AlphaFoldDB" id="G5JK77"/>
<gene>
    <name evidence="1" type="ORF">SS7213T_09444</name>
</gene>